<dbReference type="AlphaFoldDB" id="A0A6J7ECM5"/>
<reference evidence="2" key="1">
    <citation type="submission" date="2020-05" db="EMBL/GenBank/DDBJ databases">
        <authorList>
            <person name="Chiriac C."/>
            <person name="Salcher M."/>
            <person name="Ghai R."/>
            <person name="Kavagutti S V."/>
        </authorList>
    </citation>
    <scope>NUCLEOTIDE SEQUENCE</scope>
</reference>
<dbReference type="InterPro" id="IPR052567">
    <property type="entry name" value="OP_Dioxygenase"/>
</dbReference>
<protein>
    <submittedName>
        <fullName evidence="2">Unannotated protein</fullName>
    </submittedName>
</protein>
<name>A0A6J7ECM5_9ZZZZ</name>
<proteinExistence type="predicted"/>
<dbReference type="InterPro" id="IPR006674">
    <property type="entry name" value="HD_domain"/>
</dbReference>
<evidence type="ECO:0000259" key="1">
    <source>
        <dbReference type="Pfam" id="PF01966"/>
    </source>
</evidence>
<dbReference type="PANTHER" id="PTHR40202">
    <property type="match status" value="1"/>
</dbReference>
<organism evidence="2">
    <name type="scientific">freshwater metagenome</name>
    <dbReference type="NCBI Taxonomy" id="449393"/>
    <lineage>
        <taxon>unclassified sequences</taxon>
        <taxon>metagenomes</taxon>
        <taxon>ecological metagenomes</taxon>
    </lineage>
</organism>
<dbReference type="InterPro" id="IPR003607">
    <property type="entry name" value="HD/PDEase_dom"/>
</dbReference>
<dbReference type="CDD" id="cd00077">
    <property type="entry name" value="HDc"/>
    <property type="match status" value="1"/>
</dbReference>
<dbReference type="Pfam" id="PF01966">
    <property type="entry name" value="HD"/>
    <property type="match status" value="1"/>
</dbReference>
<dbReference type="PANTHER" id="PTHR40202:SF1">
    <property type="entry name" value="HD DOMAIN-CONTAINING PROTEIN"/>
    <property type="match status" value="1"/>
</dbReference>
<sequence length="189" mass="20523">MSRTGVEQFDSVDEIISLYGGWGHDPYDEEISQLSHAVQCALLAQDCGASAELVIAALLHDVGHLMDVAEHGIRPDGFVVDMRHEATGAQALAKLFPASVTGPIALHVEAKRWRCAVDVEYLRTLSPASVASLGLQGGPMSAHERARFETHPQWRAATQLRNWDDTAKNADAVDPPFAAFVPLMRSVAR</sequence>
<accession>A0A6J7ECM5</accession>
<dbReference type="Gene3D" id="1.10.3210.10">
    <property type="entry name" value="Hypothetical protein af1432"/>
    <property type="match status" value="1"/>
</dbReference>
<gene>
    <name evidence="2" type="ORF">UFOPK3376_01505</name>
</gene>
<evidence type="ECO:0000313" key="2">
    <source>
        <dbReference type="EMBL" id="CAB4880766.1"/>
    </source>
</evidence>
<feature type="domain" description="HD" evidence="1">
    <location>
        <begin position="35"/>
        <end position="99"/>
    </location>
</feature>
<dbReference type="SUPFAM" id="SSF109604">
    <property type="entry name" value="HD-domain/PDEase-like"/>
    <property type="match status" value="1"/>
</dbReference>
<dbReference type="EMBL" id="CAFBLP010000034">
    <property type="protein sequence ID" value="CAB4880766.1"/>
    <property type="molecule type" value="Genomic_DNA"/>
</dbReference>